<reference evidence="1 2" key="1">
    <citation type="journal article" date="2015" name="Genome Announc.">
        <title>Expanding the biotechnology potential of lactobacilli through comparative genomics of 213 strains and associated genera.</title>
        <authorList>
            <person name="Sun Z."/>
            <person name="Harris H.M."/>
            <person name="McCann A."/>
            <person name="Guo C."/>
            <person name="Argimon S."/>
            <person name="Zhang W."/>
            <person name="Yang X."/>
            <person name="Jeffery I.B."/>
            <person name="Cooney J.C."/>
            <person name="Kagawa T.F."/>
            <person name="Liu W."/>
            <person name="Song Y."/>
            <person name="Salvetti E."/>
            <person name="Wrobel A."/>
            <person name="Rasinkangas P."/>
            <person name="Parkhill J."/>
            <person name="Rea M.C."/>
            <person name="O'Sullivan O."/>
            <person name="Ritari J."/>
            <person name="Douillard F.P."/>
            <person name="Paul Ross R."/>
            <person name="Yang R."/>
            <person name="Briner A.E."/>
            <person name="Felis G.E."/>
            <person name="de Vos W.M."/>
            <person name="Barrangou R."/>
            <person name="Klaenhammer T.R."/>
            <person name="Caufield P.W."/>
            <person name="Cui Y."/>
            <person name="Zhang H."/>
            <person name="O'Toole P.W."/>
        </authorList>
    </citation>
    <scope>NUCLEOTIDE SEQUENCE [LARGE SCALE GENOMIC DNA]</scope>
    <source>
        <strain evidence="1 2">DSM 15946</strain>
    </source>
</reference>
<sequence>MAADWRQLQQDLQTISHAQRQLTVSLQQLQRTLPAVQAAGQALQTHIRQLLAQDQA</sequence>
<organism evidence="1 2">
    <name type="scientific">Limosilactobacillus ingluviei DSM 15946</name>
    <dbReference type="NCBI Taxonomy" id="1423760"/>
    <lineage>
        <taxon>Bacteria</taxon>
        <taxon>Bacillati</taxon>
        <taxon>Bacillota</taxon>
        <taxon>Bacilli</taxon>
        <taxon>Lactobacillales</taxon>
        <taxon>Lactobacillaceae</taxon>
        <taxon>Limosilactobacillus</taxon>
    </lineage>
</organism>
<evidence type="ECO:0000313" key="2">
    <source>
        <dbReference type="Proteomes" id="UP000050816"/>
    </source>
</evidence>
<comment type="caution">
    <text evidence="1">The sequence shown here is derived from an EMBL/GenBank/DDBJ whole genome shotgun (WGS) entry which is preliminary data.</text>
</comment>
<dbReference type="AlphaFoldDB" id="A0A0R1ULQ1"/>
<evidence type="ECO:0000313" key="1">
    <source>
        <dbReference type="EMBL" id="KRL92442.1"/>
    </source>
</evidence>
<dbReference type="PATRIC" id="fig|1423760.3.peg.2201"/>
<accession>A0A0R1ULQ1</accession>
<protein>
    <submittedName>
        <fullName evidence="1">Uncharacterized protein</fullName>
    </submittedName>
</protein>
<gene>
    <name evidence="1" type="ORF">FC43_GL002100</name>
</gene>
<proteinExistence type="predicted"/>
<dbReference type="EMBL" id="AZFK01000005">
    <property type="protein sequence ID" value="KRL92442.1"/>
    <property type="molecule type" value="Genomic_DNA"/>
</dbReference>
<dbReference type="Proteomes" id="UP000050816">
    <property type="component" value="Unassembled WGS sequence"/>
</dbReference>
<name>A0A0R1ULQ1_9LACO</name>